<dbReference type="PANTHER" id="PTHR11802">
    <property type="entry name" value="SERINE PROTEASE FAMILY S10 SERINE CARBOXYPEPTIDASE"/>
    <property type="match status" value="1"/>
</dbReference>
<dbReference type="FunFam" id="3.40.50.1820:FF:000121">
    <property type="entry name" value="Carboxypeptidase D"/>
    <property type="match status" value="1"/>
</dbReference>
<dbReference type="GO" id="GO:0006915">
    <property type="term" value="P:apoptotic process"/>
    <property type="evidence" value="ECO:0007669"/>
    <property type="project" value="UniProtKB-KW"/>
</dbReference>
<comment type="similarity">
    <text evidence="3 15">Belongs to the peptidase S10 family.</text>
</comment>
<evidence type="ECO:0000256" key="13">
    <source>
        <dbReference type="ARBA" id="ARBA00023180"/>
    </source>
</evidence>
<dbReference type="PANTHER" id="PTHR11802:SF190">
    <property type="entry name" value="PHEROMONE-PROCESSING CARBOXYPEPTIDASE KEX1"/>
    <property type="match status" value="1"/>
</dbReference>
<dbReference type="GO" id="GO:0004185">
    <property type="term" value="F:serine-type carboxypeptidase activity"/>
    <property type="evidence" value="ECO:0007669"/>
    <property type="project" value="UniProtKB-UniRule"/>
</dbReference>
<dbReference type="PRINTS" id="PR00724">
    <property type="entry name" value="CRBOXYPTASEC"/>
</dbReference>
<feature type="signal peptide" evidence="15">
    <location>
        <begin position="1"/>
        <end position="36"/>
    </location>
</feature>
<evidence type="ECO:0000256" key="5">
    <source>
        <dbReference type="ARBA" id="ARBA00022670"/>
    </source>
</evidence>
<comment type="function">
    <text evidence="14">Protease with a carboxypeptidase B-like function involved in the C-terminal processing of the lysine and arginine residues from protein precursors. Promotes cell fusion and is involved in the programmed cell death.</text>
</comment>
<evidence type="ECO:0000256" key="12">
    <source>
        <dbReference type="ARBA" id="ARBA00023136"/>
    </source>
</evidence>
<sequence length="647" mass="72364">MRLFSPPPGRLRPQGQNAMAIWSLVTTSLMAMTAWAADKTAADYFVHSLPGAPDGPLLKMHAGHVEITPEHNGNIFFWHWQNRHIANKQRTVIWLNGGPGCSSEDGALMEVGPYRVRDESKGPNLEYNPGSWDEFANLMFVDNPVGTGFSFVNTDSYVTDLPQMATQFVQFLEKWFALFPEYENDDLYLAGESYAGQHIPYIAKAILDRNKDGKAHPWQLKGMLIGNGWISPEEQYKSYLSYAYEKKLVERDSDLAKRLETQQAVCLKALEEAGGKDRVDLPACEQVLQDILRETQVKGSDGQMQCVNMYDIRLKDSFPSCGMNWPPDLDNVTPYLRRSDVGEALHIDSGKRTGWTECNGAVGSAFKASESKPSIQILPDLIKEVPVVLFSGAEDLICNHIGTEELISNMQWNGGKGFEVSSGNWAPRRNWEFEGEQAGFYQEARNLTYILFYNSSHMVPFDYARRTRDMLDRFMKVDIGNIGGAPTDSRIDGEKGIETSVGGHPNSTAGQAAEQAKVDAAKWSAYYKSGEIVLVIVIIAAGAWGYYIWRDRRSRAGYAGVFGGETPMAIGGTRNSRGLESFRGKRPNRDVEAADFDERELDELHVRTPTEEGHERYSIGSDEDDGNENEYEKPGNAPANRTRKELQ</sequence>
<feature type="transmembrane region" description="Helical" evidence="17">
    <location>
        <begin position="532"/>
        <end position="549"/>
    </location>
</feature>
<evidence type="ECO:0000256" key="15">
    <source>
        <dbReference type="RuleBase" id="RU361156"/>
    </source>
</evidence>
<dbReference type="InterPro" id="IPR001563">
    <property type="entry name" value="Peptidase_S10"/>
</dbReference>
<comment type="catalytic activity">
    <reaction evidence="1">
        <text>Preferential release of a C-terminal arginine or lysine residue.</text>
        <dbReference type="EC" id="3.4.16.6"/>
    </reaction>
</comment>
<keyword evidence="13" id="KW-0325">Glycoprotein</keyword>
<dbReference type="Pfam" id="PF00450">
    <property type="entry name" value="Peptidase_S10"/>
    <property type="match status" value="1"/>
</dbReference>
<evidence type="ECO:0000256" key="14">
    <source>
        <dbReference type="ARBA" id="ARBA00037042"/>
    </source>
</evidence>
<dbReference type="SUPFAM" id="SSF53474">
    <property type="entry name" value="alpha/beta-Hydrolases"/>
    <property type="match status" value="1"/>
</dbReference>
<evidence type="ECO:0000256" key="16">
    <source>
        <dbReference type="SAM" id="MobiDB-lite"/>
    </source>
</evidence>
<keyword evidence="6 17" id="KW-0812">Transmembrane</keyword>
<comment type="subcellular location">
    <subcellularLocation>
        <location evidence="2">Golgi apparatus</location>
        <location evidence="2">trans-Golgi network membrane</location>
        <topology evidence="2">Single-pass type I membrane protein</topology>
    </subcellularLocation>
</comment>
<dbReference type="Proteomes" id="UP000824998">
    <property type="component" value="Unassembled WGS sequence"/>
</dbReference>
<accession>A0A9P7YPQ7</accession>
<dbReference type="GO" id="GO:0006508">
    <property type="term" value="P:proteolysis"/>
    <property type="evidence" value="ECO:0007669"/>
    <property type="project" value="UniProtKB-KW"/>
</dbReference>
<comment type="caution">
    <text evidence="18">The sequence shown here is derived from an EMBL/GenBank/DDBJ whole genome shotgun (WGS) entry which is preliminary data.</text>
</comment>
<evidence type="ECO:0000256" key="11">
    <source>
        <dbReference type="ARBA" id="ARBA00023034"/>
    </source>
</evidence>
<gene>
    <name evidence="18" type="ORF">BJ875DRAFT_453438</name>
</gene>
<proteinExistence type="inferred from homology"/>
<reference evidence="18" key="1">
    <citation type="journal article" date="2021" name="IMA Fungus">
        <title>Genomic characterization of three marine fungi, including Emericellopsis atlantica sp. nov. with signatures of a generalist lifestyle and marine biomass degradation.</title>
        <authorList>
            <person name="Hagestad O.C."/>
            <person name="Hou L."/>
            <person name="Andersen J.H."/>
            <person name="Hansen E.H."/>
            <person name="Altermark B."/>
            <person name="Li C."/>
            <person name="Kuhnert E."/>
            <person name="Cox R.J."/>
            <person name="Crous P.W."/>
            <person name="Spatafora J.W."/>
            <person name="Lail K."/>
            <person name="Amirebrahimi M."/>
            <person name="Lipzen A."/>
            <person name="Pangilinan J."/>
            <person name="Andreopoulos W."/>
            <person name="Hayes R.D."/>
            <person name="Ng V."/>
            <person name="Grigoriev I.V."/>
            <person name="Jackson S.A."/>
            <person name="Sutton T.D.S."/>
            <person name="Dobson A.D.W."/>
            <person name="Rama T."/>
        </authorList>
    </citation>
    <scope>NUCLEOTIDE SEQUENCE</scope>
    <source>
        <strain evidence="18">TRa018bII</strain>
    </source>
</reference>
<evidence type="ECO:0000256" key="1">
    <source>
        <dbReference type="ARBA" id="ARBA00001003"/>
    </source>
</evidence>
<evidence type="ECO:0000256" key="17">
    <source>
        <dbReference type="SAM" id="Phobius"/>
    </source>
</evidence>
<keyword evidence="10 17" id="KW-1133">Transmembrane helix</keyword>
<evidence type="ECO:0000256" key="4">
    <source>
        <dbReference type="ARBA" id="ARBA00022645"/>
    </source>
</evidence>
<keyword evidence="4 15" id="KW-0121">Carboxypeptidase</keyword>
<dbReference type="GO" id="GO:0005802">
    <property type="term" value="C:trans-Golgi network"/>
    <property type="evidence" value="ECO:0007669"/>
    <property type="project" value="TreeGrafter"/>
</dbReference>
<dbReference type="Gene3D" id="3.40.50.1820">
    <property type="entry name" value="alpha/beta hydrolase"/>
    <property type="match status" value="1"/>
</dbReference>
<dbReference type="AlphaFoldDB" id="A0A9P7YPQ7"/>
<keyword evidence="5 15" id="KW-0645">Protease</keyword>
<evidence type="ECO:0000256" key="9">
    <source>
        <dbReference type="ARBA" id="ARBA00022801"/>
    </source>
</evidence>
<dbReference type="PROSITE" id="PS00131">
    <property type="entry name" value="CARBOXYPEPT_SER_SER"/>
    <property type="match status" value="1"/>
</dbReference>
<evidence type="ECO:0000256" key="3">
    <source>
        <dbReference type="ARBA" id="ARBA00009431"/>
    </source>
</evidence>
<feature type="compositionally biased region" description="Basic and acidic residues" evidence="16">
    <location>
        <begin position="580"/>
        <end position="592"/>
    </location>
</feature>
<dbReference type="OrthoDB" id="443318at2759"/>
<keyword evidence="8 15" id="KW-0732">Signal</keyword>
<feature type="compositionally biased region" description="Basic and acidic residues" evidence="16">
    <location>
        <begin position="602"/>
        <end position="617"/>
    </location>
</feature>
<keyword evidence="19" id="KW-1185">Reference proteome</keyword>
<evidence type="ECO:0000256" key="6">
    <source>
        <dbReference type="ARBA" id="ARBA00022692"/>
    </source>
</evidence>
<dbReference type="EMBL" id="MU251384">
    <property type="protein sequence ID" value="KAG9237549.1"/>
    <property type="molecule type" value="Genomic_DNA"/>
</dbReference>
<evidence type="ECO:0000256" key="2">
    <source>
        <dbReference type="ARBA" id="ARBA00004393"/>
    </source>
</evidence>
<keyword evidence="9 15" id="KW-0378">Hydrolase</keyword>
<evidence type="ECO:0000313" key="18">
    <source>
        <dbReference type="EMBL" id="KAG9237549.1"/>
    </source>
</evidence>
<protein>
    <recommendedName>
        <fullName evidence="15">Carboxypeptidase</fullName>
        <ecNumber evidence="15">3.4.16.-</ecNumber>
    </recommendedName>
</protein>
<evidence type="ECO:0000256" key="10">
    <source>
        <dbReference type="ARBA" id="ARBA00022989"/>
    </source>
</evidence>
<evidence type="ECO:0000256" key="7">
    <source>
        <dbReference type="ARBA" id="ARBA00022703"/>
    </source>
</evidence>
<keyword evidence="7" id="KW-0053">Apoptosis</keyword>
<name>A0A9P7YPQ7_9HELO</name>
<dbReference type="InterPro" id="IPR029058">
    <property type="entry name" value="AB_hydrolase_fold"/>
</dbReference>
<feature type="region of interest" description="Disordered" evidence="16">
    <location>
        <begin position="565"/>
        <end position="647"/>
    </location>
</feature>
<feature type="chain" id="PRO_5040546714" description="Carboxypeptidase" evidence="15">
    <location>
        <begin position="37"/>
        <end position="647"/>
    </location>
</feature>
<organism evidence="18 19">
    <name type="scientific">Amylocarpus encephaloides</name>
    <dbReference type="NCBI Taxonomy" id="45428"/>
    <lineage>
        <taxon>Eukaryota</taxon>
        <taxon>Fungi</taxon>
        <taxon>Dikarya</taxon>
        <taxon>Ascomycota</taxon>
        <taxon>Pezizomycotina</taxon>
        <taxon>Leotiomycetes</taxon>
        <taxon>Helotiales</taxon>
        <taxon>Helotiales incertae sedis</taxon>
        <taxon>Amylocarpus</taxon>
    </lineage>
</organism>
<keyword evidence="12 17" id="KW-0472">Membrane</keyword>
<keyword evidence="11" id="KW-0333">Golgi apparatus</keyword>
<dbReference type="EC" id="3.4.16.-" evidence="15"/>
<dbReference type="InterPro" id="IPR018202">
    <property type="entry name" value="Ser_caboxypep_ser_AS"/>
</dbReference>
<evidence type="ECO:0000256" key="8">
    <source>
        <dbReference type="ARBA" id="ARBA00022729"/>
    </source>
</evidence>
<evidence type="ECO:0000313" key="19">
    <source>
        <dbReference type="Proteomes" id="UP000824998"/>
    </source>
</evidence>